<proteinExistence type="predicted"/>
<gene>
    <name evidence="1" type="ORF">G9403_07125</name>
</gene>
<dbReference type="RefSeq" id="WP_164222885.1">
    <property type="nucleotide sequence ID" value="NZ_CP049940.1"/>
</dbReference>
<name>A0ABD4XJL4_WEIPA</name>
<dbReference type="SUPFAM" id="SSF54593">
    <property type="entry name" value="Glyoxalase/Bleomycin resistance protein/Dihydroxybiphenyl dioxygenase"/>
    <property type="match status" value="1"/>
</dbReference>
<reference evidence="1 2" key="1">
    <citation type="submission" date="2020-03" db="EMBL/GenBank/DDBJ databases">
        <title>Comparative genomics of Weissella paramesenteroides.</title>
        <authorList>
            <person name="Kant R."/>
            <person name="Takala T."/>
            <person name="Saris P."/>
        </authorList>
    </citation>
    <scope>NUCLEOTIDE SEQUENCE [LARGE SCALE GENOMIC DNA]</scope>
    <source>
        <strain evidence="1 2">SJ27-4</strain>
    </source>
</reference>
<dbReference type="EMBL" id="JAANXN010000008">
    <property type="protein sequence ID" value="MDF8371415.1"/>
    <property type="molecule type" value="Genomic_DNA"/>
</dbReference>
<organism evidence="1 2">
    <name type="scientific">Weissella paramesenteroides</name>
    <name type="common">Leuconostoc paramesenteroides</name>
    <dbReference type="NCBI Taxonomy" id="1249"/>
    <lineage>
        <taxon>Bacteria</taxon>
        <taxon>Bacillati</taxon>
        <taxon>Bacillota</taxon>
        <taxon>Bacilli</taxon>
        <taxon>Lactobacillales</taxon>
        <taxon>Lactobacillaceae</taxon>
        <taxon>Weissella</taxon>
    </lineage>
</organism>
<accession>A0ABD4XJL4</accession>
<comment type="caution">
    <text evidence="1">The sequence shown here is derived from an EMBL/GenBank/DDBJ whole genome shotgun (WGS) entry which is preliminary data.</text>
</comment>
<dbReference type="InterPro" id="IPR029068">
    <property type="entry name" value="Glyas_Bleomycin-R_OHBP_Dase"/>
</dbReference>
<dbReference type="Gene3D" id="3.10.180.10">
    <property type="entry name" value="2,3-Dihydroxybiphenyl 1,2-Dioxygenase, domain 1"/>
    <property type="match status" value="1"/>
</dbReference>
<sequence length="146" mass="17099">MLIIDCVVKDAIKAYQTYATVFKTRLIESSKNLPNQSFNEVIFEIENMQFHLFDANPQMGWYVSDSNAVQSMWFNIVVNDANALFERAINAGFEMVVPLMKDEELGIWNGVVKDLFNYSWVIEQNIHEVDFSKRRQILNKRIQKLK</sequence>
<dbReference type="AlphaFoldDB" id="A0ABD4XJL4"/>
<evidence type="ECO:0000313" key="2">
    <source>
        <dbReference type="Proteomes" id="UP001215461"/>
    </source>
</evidence>
<evidence type="ECO:0008006" key="3">
    <source>
        <dbReference type="Google" id="ProtNLM"/>
    </source>
</evidence>
<dbReference type="Proteomes" id="UP001215461">
    <property type="component" value="Unassembled WGS sequence"/>
</dbReference>
<protein>
    <recommendedName>
        <fullName evidence="3">VOC family protein</fullName>
    </recommendedName>
</protein>
<evidence type="ECO:0000313" key="1">
    <source>
        <dbReference type="EMBL" id="MDF8371415.1"/>
    </source>
</evidence>